<evidence type="ECO:0000313" key="4">
    <source>
        <dbReference type="Proteomes" id="UP001230145"/>
    </source>
</evidence>
<name>A0ABT9PJT0_9ACTO</name>
<dbReference type="InterPro" id="IPR000073">
    <property type="entry name" value="AB_hydrolase_1"/>
</dbReference>
<reference evidence="3 4" key="1">
    <citation type="submission" date="2023-07" db="EMBL/GenBank/DDBJ databases">
        <title>Sequencing the genomes of 1000 actinobacteria strains.</title>
        <authorList>
            <person name="Klenk H.-P."/>
        </authorList>
    </citation>
    <scope>NUCLEOTIDE SEQUENCE [LARGE SCALE GENOMIC DNA]</scope>
    <source>
        <strain evidence="3 4">DSM 19515</strain>
    </source>
</reference>
<dbReference type="Proteomes" id="UP001230145">
    <property type="component" value="Unassembled WGS sequence"/>
</dbReference>
<feature type="domain" description="AB hydrolase-1" evidence="2">
    <location>
        <begin position="23"/>
        <end position="232"/>
    </location>
</feature>
<dbReference type="Pfam" id="PF12697">
    <property type="entry name" value="Abhydrolase_6"/>
    <property type="match status" value="1"/>
</dbReference>
<accession>A0ABT9PJT0</accession>
<sequence>MNYTTKPSTTSGQAQRNKTQHASTLVWDAPGHAASRPFDLTFSLADKARWLREILDREGFGRPVLVGQSMGGYVAQSYLQQFAGSLAGFVSIDSAPLGRAYMTSAELWLLKRMEPIYRLYPWRLLLSHGSNGVATTALGRALMREMMLAYDPDPAGYARLMGHGYRILAEAIEADLPYRIDCPALLICGEKDRAGSTRRYNRAWHAKTGIPLNWIKGAGHNANTDQPGVVNRLIKEFIEALNRSLSGE</sequence>
<organism evidence="3 4">
    <name type="scientific">Trueperella abortisuis</name>
    <dbReference type="NCBI Taxonomy" id="445930"/>
    <lineage>
        <taxon>Bacteria</taxon>
        <taxon>Bacillati</taxon>
        <taxon>Actinomycetota</taxon>
        <taxon>Actinomycetes</taxon>
        <taxon>Actinomycetales</taxon>
        <taxon>Actinomycetaceae</taxon>
        <taxon>Trueperella</taxon>
    </lineage>
</organism>
<dbReference type="InterPro" id="IPR029058">
    <property type="entry name" value="AB_hydrolase_fold"/>
</dbReference>
<gene>
    <name evidence="3" type="ORF">J2S45_001313</name>
</gene>
<evidence type="ECO:0000313" key="3">
    <source>
        <dbReference type="EMBL" id="MDP9832634.1"/>
    </source>
</evidence>
<dbReference type="EMBL" id="JAUSQL010000001">
    <property type="protein sequence ID" value="MDP9832634.1"/>
    <property type="molecule type" value="Genomic_DNA"/>
</dbReference>
<dbReference type="PANTHER" id="PTHR43798">
    <property type="entry name" value="MONOACYLGLYCEROL LIPASE"/>
    <property type="match status" value="1"/>
</dbReference>
<keyword evidence="4" id="KW-1185">Reference proteome</keyword>
<dbReference type="SUPFAM" id="SSF53474">
    <property type="entry name" value="alpha/beta-Hydrolases"/>
    <property type="match status" value="1"/>
</dbReference>
<dbReference type="RefSeq" id="WP_407702477.1">
    <property type="nucleotide sequence ID" value="NZ_JAUSQL010000001.1"/>
</dbReference>
<evidence type="ECO:0000259" key="2">
    <source>
        <dbReference type="Pfam" id="PF12697"/>
    </source>
</evidence>
<evidence type="ECO:0000256" key="1">
    <source>
        <dbReference type="SAM" id="MobiDB-lite"/>
    </source>
</evidence>
<dbReference type="InterPro" id="IPR050266">
    <property type="entry name" value="AB_hydrolase_sf"/>
</dbReference>
<dbReference type="Gene3D" id="3.40.50.1820">
    <property type="entry name" value="alpha/beta hydrolase"/>
    <property type="match status" value="1"/>
</dbReference>
<comment type="caution">
    <text evidence="3">The sequence shown here is derived from an EMBL/GenBank/DDBJ whole genome shotgun (WGS) entry which is preliminary data.</text>
</comment>
<proteinExistence type="predicted"/>
<protein>
    <submittedName>
        <fullName evidence="3">Pimeloyl-ACP methyl ester carboxylesterase</fullName>
    </submittedName>
</protein>
<feature type="region of interest" description="Disordered" evidence="1">
    <location>
        <begin position="1"/>
        <end position="21"/>
    </location>
</feature>
<dbReference type="PANTHER" id="PTHR43798:SF33">
    <property type="entry name" value="HYDROLASE, PUTATIVE (AFU_ORTHOLOGUE AFUA_2G14860)-RELATED"/>
    <property type="match status" value="1"/>
</dbReference>